<dbReference type="CDD" id="cd01647">
    <property type="entry name" value="RT_LTR"/>
    <property type="match status" value="1"/>
</dbReference>
<dbReference type="EMBL" id="BQXS01001545">
    <property type="protein sequence ID" value="GKT30757.1"/>
    <property type="molecule type" value="Genomic_DNA"/>
</dbReference>
<dbReference type="Gene3D" id="3.10.10.10">
    <property type="entry name" value="HIV Type 1 Reverse Transcriptase, subunit A, domain 1"/>
    <property type="match status" value="1"/>
</dbReference>
<dbReference type="InterPro" id="IPR000477">
    <property type="entry name" value="RT_dom"/>
</dbReference>
<feature type="non-terminal residue" evidence="2">
    <location>
        <position position="1"/>
    </location>
</feature>
<dbReference type="InterPro" id="IPR043128">
    <property type="entry name" value="Rev_trsase/Diguanyl_cyclase"/>
</dbReference>
<protein>
    <recommendedName>
        <fullName evidence="1">Reverse transcriptase domain-containing protein</fullName>
    </recommendedName>
</protein>
<dbReference type="InterPro" id="IPR053134">
    <property type="entry name" value="RNA-dir_DNA_polymerase"/>
</dbReference>
<gene>
    <name evidence="2" type="ORF">ADUPG1_001682</name>
</gene>
<dbReference type="PANTHER" id="PTHR24559">
    <property type="entry name" value="TRANSPOSON TY3-I GAG-POL POLYPROTEIN"/>
    <property type="match status" value="1"/>
</dbReference>
<proteinExistence type="predicted"/>
<sequence>DSDLNLFEAHETVVLADGTKRKLIGRVELLCRTTSISGRPLLFNSLFWIMEMSEDVKHSVILGNDLCKELDLLQDEVISAAEESEDAEILDINDLHVISTDIPIGSLKCDDERIKEIITPILKWYEANDEPTEVAKVDPLRIEVGEGESPISQPPRRLPGVKKDFVRETVEELMEKGVISWSHSPWASPVMIAPKKGTKGRMCIDYRRVNRIIKHDRFPLPRISDVFEALQGACLFAVLDLKNGYHQMPVDESSKEITAFTTRDG</sequence>
<organism evidence="2 3">
    <name type="scientific">Aduncisulcus paluster</name>
    <dbReference type="NCBI Taxonomy" id="2918883"/>
    <lineage>
        <taxon>Eukaryota</taxon>
        <taxon>Metamonada</taxon>
        <taxon>Carpediemonas-like organisms</taxon>
        <taxon>Aduncisulcus</taxon>
    </lineage>
</organism>
<feature type="non-terminal residue" evidence="2">
    <location>
        <position position="265"/>
    </location>
</feature>
<dbReference type="Gene3D" id="3.30.70.270">
    <property type="match status" value="1"/>
</dbReference>
<dbReference type="Pfam" id="PF00078">
    <property type="entry name" value="RVT_1"/>
    <property type="match status" value="1"/>
</dbReference>
<keyword evidence="3" id="KW-1185">Reference proteome</keyword>
<name>A0ABQ5KDX9_9EUKA</name>
<dbReference type="SUPFAM" id="SSF56672">
    <property type="entry name" value="DNA/RNA polymerases"/>
    <property type="match status" value="1"/>
</dbReference>
<reference evidence="2" key="1">
    <citation type="submission" date="2022-03" db="EMBL/GenBank/DDBJ databases">
        <title>Draft genome sequence of Aduncisulcus paluster, a free-living microaerophilic Fornicata.</title>
        <authorList>
            <person name="Yuyama I."/>
            <person name="Kume K."/>
            <person name="Tamura T."/>
            <person name="Inagaki Y."/>
            <person name="Hashimoto T."/>
        </authorList>
    </citation>
    <scope>NUCLEOTIDE SEQUENCE</scope>
    <source>
        <strain evidence="2">NY0171</strain>
    </source>
</reference>
<evidence type="ECO:0000313" key="2">
    <source>
        <dbReference type="EMBL" id="GKT30757.1"/>
    </source>
</evidence>
<dbReference type="PANTHER" id="PTHR24559:SF444">
    <property type="entry name" value="REVERSE TRANSCRIPTASE DOMAIN-CONTAINING PROTEIN"/>
    <property type="match status" value="1"/>
</dbReference>
<accession>A0ABQ5KDX9</accession>
<comment type="caution">
    <text evidence="2">The sequence shown here is derived from an EMBL/GenBank/DDBJ whole genome shotgun (WGS) entry which is preliminary data.</text>
</comment>
<evidence type="ECO:0000313" key="3">
    <source>
        <dbReference type="Proteomes" id="UP001057375"/>
    </source>
</evidence>
<evidence type="ECO:0000259" key="1">
    <source>
        <dbReference type="Pfam" id="PF00078"/>
    </source>
</evidence>
<dbReference type="Proteomes" id="UP001057375">
    <property type="component" value="Unassembled WGS sequence"/>
</dbReference>
<feature type="domain" description="Reverse transcriptase" evidence="1">
    <location>
        <begin position="194"/>
        <end position="263"/>
    </location>
</feature>
<dbReference type="InterPro" id="IPR043502">
    <property type="entry name" value="DNA/RNA_pol_sf"/>
</dbReference>